<dbReference type="Pfam" id="PF23216">
    <property type="entry name" value="WHD_CYT4"/>
    <property type="match status" value="1"/>
</dbReference>
<dbReference type="InterPro" id="IPR050180">
    <property type="entry name" value="RNR_Ribonuclease"/>
</dbReference>
<dbReference type="GO" id="GO:0000932">
    <property type="term" value="C:P-body"/>
    <property type="evidence" value="ECO:0007669"/>
    <property type="project" value="TreeGrafter"/>
</dbReference>
<keyword evidence="3" id="KW-1185">Reference proteome</keyword>
<dbReference type="STRING" id="694573.A0A194UQS0"/>
<dbReference type="GO" id="GO:0003723">
    <property type="term" value="F:RNA binding"/>
    <property type="evidence" value="ECO:0007669"/>
    <property type="project" value="InterPro"/>
</dbReference>
<accession>A0A194UQS0</accession>
<proteinExistence type="predicted"/>
<dbReference type="Pfam" id="PF25522">
    <property type="entry name" value="OB_cyt-4"/>
    <property type="match status" value="1"/>
</dbReference>
<dbReference type="SUPFAM" id="SSF50249">
    <property type="entry name" value="Nucleic acid-binding proteins"/>
    <property type="match status" value="1"/>
</dbReference>
<dbReference type="InterPro" id="IPR012340">
    <property type="entry name" value="NA-bd_OB-fold"/>
</dbReference>
<evidence type="ECO:0000313" key="3">
    <source>
        <dbReference type="Proteomes" id="UP000078576"/>
    </source>
</evidence>
<dbReference type="GO" id="GO:0006402">
    <property type="term" value="P:mRNA catabolic process"/>
    <property type="evidence" value="ECO:0007669"/>
    <property type="project" value="TreeGrafter"/>
</dbReference>
<dbReference type="InterPro" id="IPR057912">
    <property type="entry name" value="OB_CYT4_C"/>
</dbReference>
<reference evidence="3" key="1">
    <citation type="submission" date="2014-12" db="EMBL/GenBank/DDBJ databases">
        <title>Genome Sequence of Valsa Canker Pathogens Uncovers a Specific Adaption of Colonization on Woody Bark.</title>
        <authorList>
            <person name="Yin Z."/>
            <person name="Liu H."/>
            <person name="Gao X."/>
            <person name="Li Z."/>
            <person name="Song N."/>
            <person name="Ke X."/>
            <person name="Dai Q."/>
            <person name="Wu Y."/>
            <person name="Sun Y."/>
            <person name="Xu J.-R."/>
            <person name="Kang Z.K."/>
            <person name="Wang L."/>
            <person name="Huang L."/>
        </authorList>
    </citation>
    <scope>NUCLEOTIDE SEQUENCE [LARGE SCALE GENOMIC DNA]</scope>
    <source>
        <strain evidence="3">SXYL134</strain>
    </source>
</reference>
<dbReference type="PANTHER" id="PTHR23355">
    <property type="entry name" value="RIBONUCLEASE"/>
    <property type="match status" value="1"/>
</dbReference>
<dbReference type="OrthoDB" id="2285229at2759"/>
<dbReference type="EMBL" id="KN714671">
    <property type="protein sequence ID" value="KUI54042.1"/>
    <property type="molecule type" value="Genomic_DNA"/>
</dbReference>
<dbReference type="GO" id="GO:0000175">
    <property type="term" value="F:3'-5'-RNA exonuclease activity"/>
    <property type="evidence" value="ECO:0007669"/>
    <property type="project" value="TreeGrafter"/>
</dbReference>
<evidence type="ECO:0000259" key="1">
    <source>
        <dbReference type="SMART" id="SM00955"/>
    </source>
</evidence>
<dbReference type="InterPro" id="IPR056624">
    <property type="entry name" value="WH_CYT4"/>
</dbReference>
<protein>
    <submittedName>
        <fullName evidence="2">Mitochondrial protein cyt-4</fullName>
    </submittedName>
</protein>
<dbReference type="Pfam" id="PF00773">
    <property type="entry name" value="RNB"/>
    <property type="match status" value="1"/>
</dbReference>
<dbReference type="Proteomes" id="UP000078576">
    <property type="component" value="Unassembled WGS sequence"/>
</dbReference>
<evidence type="ECO:0000313" key="2">
    <source>
        <dbReference type="EMBL" id="KUI54042.1"/>
    </source>
</evidence>
<feature type="domain" description="RNB" evidence="1">
    <location>
        <begin position="524"/>
        <end position="878"/>
    </location>
</feature>
<dbReference type="SMART" id="SM00955">
    <property type="entry name" value="RNB"/>
    <property type="match status" value="1"/>
</dbReference>
<name>A0A194UQS0_CYTMA</name>
<sequence length="1046" mass="116762">MIGPKVPTSETSRVYIYAISYKPATWLNNGSEFEDTQGKCEAGGSGSKSRKHWLLEFATVQDAPQKTTAGDSVQTIRQRLRRWEAEHKIPVPTGMPTDNGDASKPRNLLTRARNLDELASSHEDGTAKADQPVPDKDGLFELFPPPSSFKAGDLIEMHENGERMALLAVCLGYINGSYHFYTATGKWHPAQGMSTHFVVRDFASEKDISPVIEKLPKGDLPEETLRVMRELKMGPDRTCGAVLLRKMAKFQEQAEVVLQRFATRFENAHKNLAEEDARYLTLEQIASHLMARPLNVPLNPASLYAVHRTVLSDDVGFRLVGNLGNARTWLFEITPPEDVALIENMQTLVRLFTDIPAKVDTPLPELTSSQLCQSQLGRFILKAREAIDHSRQCREWTPHGMLGPATKSTSPASTHWTDVDLSILHFMHLWAGCDQFSLSSRFHWIGSAILRATARYKDSEYLSMTTGWTFLQELGYIAPWDIQARYTKRLPGIKPSREGGFTRMNLGPGGISTHLTPDPFMGKRKEWTDHRVFAVDSKDTTDIDDAVSLEPAETPGEYWIHVHVADPAARILPRSALGKRAQLVPLNLYLSGHESNIWGVGDEIKKLFSLGPNKPCLTFSGKVNEEGELLDYTITPGKLHDYIFMTPEEVNTAVGFKDSRRPPTWSTAQGFRVGRPPAQKAENRKMTTAAELQPEDLESLKTLHRLAQAIRERRLAKGAMPVFSLRPNVNASFDETSVKETPQGLIASNGDPFISISWDEGKESPMVTNTMTLAGEIAAHWCAKRNIAIPYITQPNAEKNLELLKPYSEKVYAKLLLGEEPTPEETAQLRALIGADEMSTRPGSHFLMGVQCYAKVTSPLRRYSDLVAHWQIQDALVQEAETGRVVETRLPFSRNRLEKEVFPWLRLRQRVIQQLGNWAGSEAYMRQALVRAWKFPGEGDSRLPETFRLKVRRAQGGFQKLVSGSLDWFGLEARMGVDGLAALGVTLGDIRKDDVFEVKLKDVNVHLGEVLVEAVGKVKVQADVQGTVATVIDEVPVAEAELQAKL</sequence>
<dbReference type="InterPro" id="IPR056625">
    <property type="entry name" value="SH3_CYT4"/>
</dbReference>
<dbReference type="InterPro" id="IPR001900">
    <property type="entry name" value="RNase_II/R"/>
</dbReference>
<dbReference type="Pfam" id="PF23214">
    <property type="entry name" value="SH3_CYT4"/>
    <property type="match status" value="1"/>
</dbReference>
<gene>
    <name evidence="2" type="ORF">VP1G_01323</name>
</gene>
<dbReference type="AlphaFoldDB" id="A0A194UQS0"/>
<organism evidence="2 3">
    <name type="scientific">Cytospora mali</name>
    <name type="common">Apple Valsa canker fungus</name>
    <name type="synonym">Valsa mali</name>
    <dbReference type="NCBI Taxonomy" id="578113"/>
    <lineage>
        <taxon>Eukaryota</taxon>
        <taxon>Fungi</taxon>
        <taxon>Dikarya</taxon>
        <taxon>Ascomycota</taxon>
        <taxon>Pezizomycotina</taxon>
        <taxon>Sordariomycetes</taxon>
        <taxon>Sordariomycetidae</taxon>
        <taxon>Diaporthales</taxon>
        <taxon>Cytosporaceae</taxon>
        <taxon>Cytospora</taxon>
    </lineage>
</organism>
<dbReference type="PANTHER" id="PTHR23355:SF65">
    <property type="entry name" value="EXORIBONUCLEASE CYT-4, PUTATIVE (AFU_ORTHOLOGUE AFUA_7G01550)-RELATED"/>
    <property type="match status" value="1"/>
</dbReference>